<protein>
    <submittedName>
        <fullName evidence="1">Uncharacterized protein</fullName>
    </submittedName>
</protein>
<evidence type="ECO:0000313" key="2">
    <source>
        <dbReference type="Proteomes" id="UP000201235"/>
    </source>
</evidence>
<accession>M4QG42</accession>
<organism evidence="1 2">
    <name type="scientific">Cyanophage P-RSM1</name>
    <dbReference type="NCBI Taxonomy" id="536444"/>
    <lineage>
        <taxon>Viruses</taxon>
        <taxon>Duplodnaviria</taxon>
        <taxon>Heunggongvirae</taxon>
        <taxon>Uroviricota</taxon>
        <taxon>Caudoviricetes</taxon>
        <taxon>Pantevenvirales</taxon>
        <taxon>Kyanoviridae</taxon>
        <taxon>Emcearvirus</taxon>
        <taxon>Emcearvirus gerard</taxon>
    </lineage>
</organism>
<proteinExistence type="predicted"/>
<dbReference type="EMBL" id="HQ634175">
    <property type="protein sequence ID" value="AGH26321.1"/>
    <property type="molecule type" value="Genomic_DNA"/>
</dbReference>
<dbReference type="KEGG" id="vg:15311972"/>
<keyword evidence="2" id="KW-1185">Reference proteome</keyword>
<dbReference type="GeneID" id="15311972"/>
<gene>
    <name evidence="1" type="ORF">CPPG_00004</name>
</gene>
<dbReference type="Proteomes" id="UP000201235">
    <property type="component" value="Segment"/>
</dbReference>
<name>M4QG42_9CAUD</name>
<reference evidence="1 2" key="1">
    <citation type="submission" date="2010-11" db="EMBL/GenBank/DDBJ databases">
        <title>The Genome Sequence of Cyanophage P-RSM1.</title>
        <authorList>
            <consortium name="The Broad Institute Genome Sequencing Platform"/>
            <person name="Henn M.R."/>
            <person name="Sullivan M.S."/>
            <person name="Osburne M.S."/>
            <person name="Levin J."/>
            <person name="Malboeuf C."/>
            <person name="Casali M."/>
            <person name="Russ C."/>
            <person name="Lennon N."/>
            <person name="Chapman S.B."/>
            <person name="Erlich R."/>
            <person name="Young S.K."/>
            <person name="Yandava C."/>
            <person name="Zeng Q."/>
            <person name="Alvarado L."/>
            <person name="Anderson S."/>
            <person name="Berlin A."/>
            <person name="Chen Z."/>
            <person name="Freedman E."/>
            <person name="Gellesch M."/>
            <person name="Goldberg J."/>
            <person name="Green L."/>
            <person name="Griggs A."/>
            <person name="Gujja S."/>
            <person name="Heilman E.R."/>
            <person name="Heiman D."/>
            <person name="Hollinger A."/>
            <person name="Howarth C."/>
            <person name="Larson L."/>
            <person name="Mehta T."/>
            <person name="Pearson M."/>
            <person name="Roberts A."/>
            <person name="Ryan E."/>
            <person name="Saif S."/>
            <person name="Shea T."/>
            <person name="Shenoy N."/>
            <person name="Sisk P."/>
            <person name="Stolte C."/>
            <person name="Sykes S."/>
            <person name="White J."/>
            <person name="Yu Q."/>
            <person name="Coleman M.L."/>
            <person name="Huang K.H."/>
            <person name="Weigele P.R."/>
            <person name="DeFrancesco A.S."/>
            <person name="Kern S.E."/>
            <person name="Thompson L.R."/>
            <person name="Fu R."/>
            <person name="Hombeck B."/>
            <person name="Chisholm S.W."/>
            <person name="Haas B."/>
            <person name="Nusbaum C."/>
            <person name="Birren B."/>
        </authorList>
    </citation>
    <scope>NUCLEOTIDE SEQUENCE [LARGE SCALE GENOMIC DNA]</scope>
    <source>
        <strain evidence="1 2">P-RSM1</strain>
    </source>
</reference>
<evidence type="ECO:0000313" key="1">
    <source>
        <dbReference type="EMBL" id="AGH26321.1"/>
    </source>
</evidence>
<dbReference type="OrthoDB" id="39618at10239"/>
<dbReference type="RefSeq" id="YP_007877556.1">
    <property type="nucleotide sequence ID" value="NC_021071.1"/>
</dbReference>
<sequence length="51" mass="5946">MQVTFMVNPDRDPKYMKETHGTVGLVTDYGSTAYIEKAKKEKDVKPLNKWR</sequence>